<sequence>MDGKALKIGWVLLVIWIGSIAAMASSYRSIDTTKQQVYELGSGIQELRDSFSFDSPYGVHMADSQALNLQLIYALRLQLETHYQDSWFLPDITQLLFTADRFIEQSQVYLNNSLDLLSLVEQVGTMRERYDNESIETLYFRLSANVLEAVFGDSASSPQVYRDLDKIYVQSNQLSAKERQDLQQVLAQVSSVLGGYAQGRYIVEKLRTHDVHKQINMLRGEFDRLLARYVVAGLALTLVIFGGFISLLRFAQQVPRVQSESISPSILAESEIDAPEAAETVLSAVENVAQESIILKGVHSSPESVAQYQQAEANGEIDEVEIDFDKMLESLNNDMESVCMLLEVFIEDHKGDADKIVQLVSDSPEEAQRAAHSLKGVGGNLGATKLREAAGKVELALKEANQVEPNKVEELKTRLERAIEEARVFLKEHNTINS</sequence>
<keyword evidence="3" id="KW-0472">Membrane</keyword>
<evidence type="ECO:0000259" key="4">
    <source>
        <dbReference type="PROSITE" id="PS50894"/>
    </source>
</evidence>
<evidence type="ECO:0000256" key="3">
    <source>
        <dbReference type="SAM" id="Phobius"/>
    </source>
</evidence>
<dbReference type="GO" id="GO:0004672">
    <property type="term" value="F:protein kinase activity"/>
    <property type="evidence" value="ECO:0007669"/>
    <property type="project" value="UniProtKB-ARBA"/>
</dbReference>
<feature type="domain" description="HPt" evidence="4">
    <location>
        <begin position="333"/>
        <end position="429"/>
    </location>
</feature>
<feature type="modified residue" description="Phosphohistidine" evidence="2">
    <location>
        <position position="372"/>
    </location>
</feature>
<reference evidence="5 6" key="1">
    <citation type="journal article" date="2016" name="Syst. Appl. Microbiol.">
        <title>Vibrio bivalvicida sp. nov., a novel larval pathogen for bivalve molluscs reared in a hatchery.</title>
        <authorList>
            <person name="Dubert J."/>
            <person name="Romalde J.L."/>
            <person name="Prado S."/>
            <person name="Barja J.L."/>
        </authorList>
    </citation>
    <scope>NUCLEOTIDE SEQUENCE [LARGE SCALE GENOMIC DNA]</scope>
    <source>
        <strain evidence="5 6">605</strain>
    </source>
</reference>
<dbReference type="Proteomes" id="UP000078406">
    <property type="component" value="Unassembled WGS sequence"/>
</dbReference>
<dbReference type="InterPro" id="IPR036641">
    <property type="entry name" value="HPT_dom_sf"/>
</dbReference>
<keyword evidence="5" id="KW-0808">Transferase</keyword>
<evidence type="ECO:0000313" key="5">
    <source>
        <dbReference type="EMBL" id="OAJ93956.1"/>
    </source>
</evidence>
<dbReference type="RefSeq" id="WP_049843603.1">
    <property type="nucleotide sequence ID" value="NZ_LLEI02000032.1"/>
</dbReference>
<dbReference type="SMART" id="SM00073">
    <property type="entry name" value="HPT"/>
    <property type="match status" value="1"/>
</dbReference>
<protein>
    <submittedName>
        <fullName evidence="5">Histidine kinase</fullName>
    </submittedName>
</protein>
<dbReference type="EMBL" id="LLEI02000032">
    <property type="protein sequence ID" value="OAJ93956.1"/>
    <property type="molecule type" value="Genomic_DNA"/>
</dbReference>
<dbReference type="Pfam" id="PF01627">
    <property type="entry name" value="Hpt"/>
    <property type="match status" value="1"/>
</dbReference>
<accession>A0A177Y003</accession>
<keyword evidence="3" id="KW-0812">Transmembrane</keyword>
<dbReference type="PROSITE" id="PS50894">
    <property type="entry name" value="HPT"/>
    <property type="match status" value="1"/>
</dbReference>
<gene>
    <name evidence="5" type="ORF">APB76_12125</name>
</gene>
<feature type="transmembrane region" description="Helical" evidence="3">
    <location>
        <begin position="6"/>
        <end position="24"/>
    </location>
</feature>
<evidence type="ECO:0000256" key="2">
    <source>
        <dbReference type="PROSITE-ProRule" id="PRU00110"/>
    </source>
</evidence>
<proteinExistence type="predicted"/>
<keyword evidence="2" id="KW-0597">Phosphoprotein</keyword>
<dbReference type="CDD" id="cd00088">
    <property type="entry name" value="HPT"/>
    <property type="match status" value="1"/>
</dbReference>
<organism evidence="5 6">
    <name type="scientific">Vibrio bivalvicida</name>
    <dbReference type="NCBI Taxonomy" id="1276888"/>
    <lineage>
        <taxon>Bacteria</taxon>
        <taxon>Pseudomonadati</taxon>
        <taxon>Pseudomonadota</taxon>
        <taxon>Gammaproteobacteria</taxon>
        <taxon>Vibrionales</taxon>
        <taxon>Vibrionaceae</taxon>
        <taxon>Vibrio</taxon>
        <taxon>Vibrio oreintalis group</taxon>
    </lineage>
</organism>
<name>A0A177Y003_9VIBR</name>
<dbReference type="SUPFAM" id="SSF47226">
    <property type="entry name" value="Histidine-containing phosphotransfer domain, HPT domain"/>
    <property type="match status" value="1"/>
</dbReference>
<comment type="caution">
    <text evidence="5">The sequence shown here is derived from an EMBL/GenBank/DDBJ whole genome shotgun (WGS) entry which is preliminary data.</text>
</comment>
<dbReference type="Gene3D" id="1.20.120.160">
    <property type="entry name" value="HPT domain"/>
    <property type="match status" value="1"/>
</dbReference>
<evidence type="ECO:0000256" key="1">
    <source>
        <dbReference type="ARBA" id="ARBA00023012"/>
    </source>
</evidence>
<dbReference type="AlphaFoldDB" id="A0A177Y003"/>
<evidence type="ECO:0000313" key="6">
    <source>
        <dbReference type="Proteomes" id="UP000078406"/>
    </source>
</evidence>
<keyword evidence="5" id="KW-0418">Kinase</keyword>
<feature type="transmembrane region" description="Helical" evidence="3">
    <location>
        <begin position="226"/>
        <end position="248"/>
    </location>
</feature>
<keyword evidence="3" id="KW-1133">Transmembrane helix</keyword>
<keyword evidence="1" id="KW-0902">Two-component regulatory system</keyword>
<dbReference type="GO" id="GO:0000160">
    <property type="term" value="P:phosphorelay signal transduction system"/>
    <property type="evidence" value="ECO:0007669"/>
    <property type="project" value="UniProtKB-KW"/>
</dbReference>
<dbReference type="InterPro" id="IPR008207">
    <property type="entry name" value="Sig_transdc_His_kin_Hpt_dom"/>
</dbReference>